<dbReference type="Gene3D" id="1.10.10.2830">
    <property type="match status" value="1"/>
</dbReference>
<dbReference type="PANTHER" id="PTHR33375">
    <property type="entry name" value="CHROMOSOME-PARTITIONING PROTEIN PARB-RELATED"/>
    <property type="match status" value="1"/>
</dbReference>
<sequence length="623" mass="68346">MTVRSVLVQALTLSPFNVRQNEEDANATGALEASIAVHGLLLPLIVHPMPDDASYGVLAGGRRLRAIQRLVADGRLPADWPVDVIVRELLPAEITELSLAENLLRRELRPYEIHAAIARAHEQGASVGEIAANIGQRERWVVQQLRLGTLVPEILEAYASGTLALDDATAYAATEDHDLQRAAWSRFAKAAKWDRQPHHIRAFLKVGDREAERLLRFIGEDVYRAAGGRFELDLFADEAETRGRVVDEGLLRQQVENKLAHLKQQLRQQTGRSDLRFAAEPPQAHGYADHALEFVPKTTTKRGVTRIELPDGEVVATLEIRPSGEAEPRWWWASRKARRAAEKGGADRAPLPPDHPARVSEASGFDALANHTAAQAARAAVKDEHGLTADGLQVLRSLRRELLRAILVADALGEGTLGRDYAVWSQLRQALGRDRHTHVGARGLASPWDISGDSEPTDVVAPFVGEAKAGELWKATVESVCAENYMTVEDPADAFTHFHFTSDQKKRLAGAVLAGLALVRSANVPGWRVGPHDRLARLAGATDETLRELWEPTPAFLALVPKMKRLELAQPHVEAEAFRSWHKLVDPVLTGAAAGVLKDAGWIHPLLSFGVAPEQHETREAAE</sequence>
<name>A0ABT5WY12_9SPHN</name>
<dbReference type="InterPro" id="IPR050336">
    <property type="entry name" value="Chromosome_partition/occlusion"/>
</dbReference>
<gene>
    <name evidence="2" type="ORF">PYV00_24220</name>
</gene>
<feature type="domain" description="ParB-like N-terminal" evidence="1">
    <location>
        <begin position="4"/>
        <end position="103"/>
    </location>
</feature>
<dbReference type="Proteomes" id="UP001216253">
    <property type="component" value="Unassembled WGS sequence"/>
</dbReference>
<dbReference type="PANTHER" id="PTHR33375:SF7">
    <property type="entry name" value="CHROMOSOME 2-PARTITIONING PROTEIN PARB-RELATED"/>
    <property type="match status" value="1"/>
</dbReference>
<accession>A0ABT5WY12</accession>
<comment type="caution">
    <text evidence="2">The sequence shown here is derived from an EMBL/GenBank/DDBJ whole genome shotgun (WGS) entry which is preliminary data.</text>
</comment>
<dbReference type="InterPro" id="IPR036086">
    <property type="entry name" value="ParB/Sulfiredoxin_sf"/>
</dbReference>
<dbReference type="CDD" id="cd16406">
    <property type="entry name" value="ParB_N_like"/>
    <property type="match status" value="1"/>
</dbReference>
<protein>
    <submittedName>
        <fullName evidence="2">ParB N-terminal domain-containing protein</fullName>
    </submittedName>
</protein>
<evidence type="ECO:0000259" key="1">
    <source>
        <dbReference type="SMART" id="SM00470"/>
    </source>
</evidence>
<dbReference type="SMART" id="SM00470">
    <property type="entry name" value="ParB"/>
    <property type="match status" value="1"/>
</dbReference>
<evidence type="ECO:0000313" key="3">
    <source>
        <dbReference type="Proteomes" id="UP001216253"/>
    </source>
</evidence>
<organism evidence="2 3">
    <name type="scientific">Novosphingobium album</name>
    <name type="common">ex Liu et al. 2023</name>
    <dbReference type="NCBI Taxonomy" id="3031130"/>
    <lineage>
        <taxon>Bacteria</taxon>
        <taxon>Pseudomonadati</taxon>
        <taxon>Pseudomonadota</taxon>
        <taxon>Alphaproteobacteria</taxon>
        <taxon>Sphingomonadales</taxon>
        <taxon>Sphingomonadaceae</taxon>
        <taxon>Novosphingobium</taxon>
    </lineage>
</organism>
<evidence type="ECO:0000313" key="2">
    <source>
        <dbReference type="EMBL" id="MDE8654805.1"/>
    </source>
</evidence>
<dbReference type="Pfam" id="PF02195">
    <property type="entry name" value="ParB_N"/>
    <property type="match status" value="1"/>
</dbReference>
<keyword evidence="3" id="KW-1185">Reference proteome</keyword>
<dbReference type="EMBL" id="JARESE010000123">
    <property type="protein sequence ID" value="MDE8654805.1"/>
    <property type="molecule type" value="Genomic_DNA"/>
</dbReference>
<dbReference type="SUPFAM" id="SSF110849">
    <property type="entry name" value="ParB/Sulfiredoxin"/>
    <property type="match status" value="1"/>
</dbReference>
<dbReference type="SUPFAM" id="SSF109709">
    <property type="entry name" value="KorB DNA-binding domain-like"/>
    <property type="match status" value="1"/>
</dbReference>
<dbReference type="InterPro" id="IPR003115">
    <property type="entry name" value="ParB_N"/>
</dbReference>
<dbReference type="Gene3D" id="3.90.1530.30">
    <property type="match status" value="1"/>
</dbReference>
<proteinExistence type="predicted"/>
<dbReference type="RefSeq" id="WP_275230923.1">
    <property type="nucleotide sequence ID" value="NZ_JARESE010000123.1"/>
</dbReference>
<reference evidence="2 3" key="1">
    <citation type="submission" date="2023-03" db="EMBL/GenBank/DDBJ databases">
        <title>NovoSphingobium album sp. nov. isolated from polycyclic aromatic hydrocarbons- and heavy-metal polluted soil.</title>
        <authorList>
            <person name="Liu Z."/>
            <person name="Wang K."/>
        </authorList>
    </citation>
    <scope>NUCLEOTIDE SEQUENCE [LARGE SCALE GENOMIC DNA]</scope>
    <source>
        <strain evidence="2 3">H3SJ31-1</strain>
    </source>
</reference>